<reference evidence="1 2" key="1">
    <citation type="submission" date="2022-06" db="EMBL/GenBank/DDBJ databases">
        <authorList>
            <person name="Xuan X."/>
        </authorList>
    </citation>
    <scope>NUCLEOTIDE SEQUENCE [LARGE SCALE GENOMIC DNA]</scope>
    <source>
        <strain evidence="1 2">2V75</strain>
    </source>
</reference>
<dbReference type="InterPro" id="IPR024747">
    <property type="entry name" value="Pyridox_Oxase-rel"/>
</dbReference>
<dbReference type="RefSeq" id="WP_252739641.1">
    <property type="nucleotide sequence ID" value="NZ_JAMXIB010000001.1"/>
</dbReference>
<dbReference type="Proteomes" id="UP001206312">
    <property type="component" value="Unassembled WGS sequence"/>
</dbReference>
<evidence type="ECO:0000313" key="2">
    <source>
        <dbReference type="Proteomes" id="UP001206312"/>
    </source>
</evidence>
<protein>
    <submittedName>
        <fullName evidence="1">Pyridoxamine 5'-phosphate oxidase family protein</fullName>
    </submittedName>
</protein>
<organism evidence="1 2">
    <name type="scientific">Robiginitalea marina</name>
    <dbReference type="NCBI Taxonomy" id="2954105"/>
    <lineage>
        <taxon>Bacteria</taxon>
        <taxon>Pseudomonadati</taxon>
        <taxon>Bacteroidota</taxon>
        <taxon>Flavobacteriia</taxon>
        <taxon>Flavobacteriales</taxon>
        <taxon>Flavobacteriaceae</taxon>
        <taxon>Robiginitalea</taxon>
    </lineage>
</organism>
<comment type="caution">
    <text evidence="1">The sequence shown here is derived from an EMBL/GenBank/DDBJ whole genome shotgun (WGS) entry which is preliminary data.</text>
</comment>
<name>A0ABT1ATJ9_9FLAO</name>
<dbReference type="EMBL" id="JAMXIB010000001">
    <property type="protein sequence ID" value="MCO5723259.1"/>
    <property type="molecule type" value="Genomic_DNA"/>
</dbReference>
<evidence type="ECO:0000313" key="1">
    <source>
        <dbReference type="EMBL" id="MCO5723259.1"/>
    </source>
</evidence>
<dbReference type="SUPFAM" id="SSF50475">
    <property type="entry name" value="FMN-binding split barrel"/>
    <property type="match status" value="1"/>
</dbReference>
<dbReference type="Gene3D" id="2.30.110.10">
    <property type="entry name" value="Electron Transport, Fmn-binding Protein, Chain A"/>
    <property type="match status" value="1"/>
</dbReference>
<keyword evidence="2" id="KW-1185">Reference proteome</keyword>
<dbReference type="InterPro" id="IPR012349">
    <property type="entry name" value="Split_barrel_FMN-bd"/>
</dbReference>
<dbReference type="Pfam" id="PF12900">
    <property type="entry name" value="Pyridox_ox_2"/>
    <property type="match status" value="1"/>
</dbReference>
<gene>
    <name evidence="1" type="ORF">NG653_00220</name>
</gene>
<proteinExistence type="predicted"/>
<sequence length="153" mass="17780">MIKDLNDTQIRQLLGGHYIGSLGYIAQRAPYVLPITYFYDEKNNHIISYAMEGHKINAMREFPEVSLMVYEMDALKKWRSVMVHGIFEELHQIDAKYHLREFSEGIQRLLKKQGVADVDSIDDFSSKSETTGIPLVYRIRITEWSGKEREGLP</sequence>
<accession>A0ABT1ATJ9</accession>